<proteinExistence type="predicted"/>
<evidence type="ECO:0000256" key="1">
    <source>
        <dbReference type="SAM" id="Phobius"/>
    </source>
</evidence>
<gene>
    <name evidence="2" type="ORF">MsedA_1765</name>
    <name evidence="3" type="ORF">MsedB_1767</name>
    <name evidence="4" type="ORF">MsedC_1765</name>
    <name evidence="5" type="ORF">MsedD_1766</name>
    <name evidence="6" type="ORF">MsedE_1767</name>
</gene>
<feature type="transmembrane region" description="Helical" evidence="1">
    <location>
        <begin position="216"/>
        <end position="239"/>
    </location>
</feature>
<protein>
    <submittedName>
        <fullName evidence="5">Membrane protein</fullName>
    </submittedName>
</protein>
<keyword evidence="1" id="KW-1133">Transmembrane helix</keyword>
<dbReference type="Proteomes" id="UP000056255">
    <property type="component" value="Chromosome"/>
</dbReference>
<evidence type="ECO:0000313" key="4">
    <source>
        <dbReference type="EMBL" id="AKV79869.1"/>
    </source>
</evidence>
<dbReference type="InterPro" id="IPR007254">
    <property type="entry name" value="DUF373"/>
</dbReference>
<organism evidence="5 8">
    <name type="scientific">Metallosphaera sedula</name>
    <dbReference type="NCBI Taxonomy" id="43687"/>
    <lineage>
        <taxon>Archaea</taxon>
        <taxon>Thermoproteota</taxon>
        <taxon>Thermoprotei</taxon>
        <taxon>Sulfolobales</taxon>
        <taxon>Sulfolobaceae</taxon>
        <taxon>Metallosphaera</taxon>
    </lineage>
</organism>
<feature type="transmembrane region" description="Helical" evidence="1">
    <location>
        <begin position="185"/>
        <end position="204"/>
    </location>
</feature>
<dbReference type="Pfam" id="PF04123">
    <property type="entry name" value="DUF373"/>
    <property type="match status" value="1"/>
</dbReference>
<evidence type="ECO:0000313" key="9">
    <source>
        <dbReference type="Proteomes" id="UP000062398"/>
    </source>
</evidence>
<reference evidence="6 7" key="2">
    <citation type="submission" date="2015-07" db="EMBL/GenBank/DDBJ databases">
        <title>Physiological, transcriptional responses and genome re-sequencing of acid resistant extremely thermoacidophilic Metallosphaera sedula SARC-M1.</title>
        <authorList>
            <person name="Ai C."/>
            <person name="McCarthy S."/>
            <person name="Eckrich V."/>
            <person name="Rudrappa D."/>
            <person name="Qiu G."/>
            <person name="Blum P."/>
        </authorList>
    </citation>
    <scope>NUCLEOTIDE SEQUENCE [LARGE SCALE GENOMIC DNA]</scope>
    <source>
        <strain evidence="6 7">SARC-M1</strain>
    </source>
</reference>
<evidence type="ECO:0000313" key="6">
    <source>
        <dbReference type="EMBL" id="AKV84360.1"/>
    </source>
</evidence>
<dbReference type="PANTHER" id="PTHR38815">
    <property type="entry name" value="HYPOTHETICAL MEMBRANE PROTEIN, CONSERVED, DUF373 FAMILY"/>
    <property type="match status" value="1"/>
</dbReference>
<sequence length="349" mass="38474">MMKTAIIYIDIDDDLSKAGVSTPVIGEAKAREAIEKSSRFLALDSDFNTMVTAFNIYLDMKANGEDVEIVFVAGSQRGGLDSQMALSKQVDEVIRAIKPDQAILVYDSPEDAKAIPVIESRLKIVGIERVIVEQHRGVEETYILLGKYLKRLVTESRYSRLFLGVPGIILFVSSILAIAGLTAYVLPSILLVLGGAMLVRGFGIDDAIERWWENSTIMVIVAILSSISLVLAIINGYLVASTAGPLSIRSASSTLLAILPYLTFSIIILYSGKLLSRALSKDIRIWHDLLKILASILAYFVLTGLLRNLESGAYIIQIQSFYLLLLSSFILIATYFVLSNFEKNRLRSQ</sequence>
<dbReference type="PANTHER" id="PTHR38815:SF1">
    <property type="entry name" value="DUF373 FAMILY PROTEIN"/>
    <property type="match status" value="1"/>
</dbReference>
<dbReference type="EMBL" id="CP012174">
    <property type="protein sequence ID" value="AKV79869.1"/>
    <property type="molecule type" value="Genomic_DNA"/>
</dbReference>
<evidence type="ECO:0000313" key="11">
    <source>
        <dbReference type="Proteomes" id="UP000068832"/>
    </source>
</evidence>
<feature type="transmembrane region" description="Helical" evidence="1">
    <location>
        <begin position="251"/>
        <end position="271"/>
    </location>
</feature>
<dbReference type="Proteomes" id="UP000068832">
    <property type="component" value="Chromosome"/>
</dbReference>
<dbReference type="EMBL" id="CP012173">
    <property type="protein sequence ID" value="AKV77623.1"/>
    <property type="molecule type" value="Genomic_DNA"/>
</dbReference>
<reference evidence="8 9" key="1">
    <citation type="journal article" date="2015" name="Genome Announc.">
        <title>Complete Genome Sequences of Evolved Arsenate-Resistant Metallosphaera sedula Strains.</title>
        <authorList>
            <person name="Ai C."/>
            <person name="McCarthy S."/>
            <person name="Schackwitz W."/>
            <person name="Martin J."/>
            <person name="Lipzen A."/>
            <person name="Blum P."/>
        </authorList>
    </citation>
    <scope>NUCLEOTIDE SEQUENCE [LARGE SCALE GENOMIC DNA]</scope>
    <source>
        <strain evidence="4 9">ARS120-1</strain>
        <strain evidence="5 8">ARS120-2</strain>
        <strain evidence="2 11">ARS50-1</strain>
        <strain evidence="3 10">ARS50-2</strain>
    </source>
</reference>
<dbReference type="PATRIC" id="fig|43687.5.peg.1863"/>
<feature type="transmembrane region" description="Helical" evidence="1">
    <location>
        <begin position="283"/>
        <end position="302"/>
    </location>
</feature>
<dbReference type="Proteomes" id="UP000062475">
    <property type="component" value="Chromosome"/>
</dbReference>
<keyword evidence="1" id="KW-0812">Transmembrane</keyword>
<keyword evidence="1" id="KW-0472">Membrane</keyword>
<dbReference type="Proteomes" id="UP000062398">
    <property type="component" value="Chromosome"/>
</dbReference>
<dbReference type="EMBL" id="CP012176">
    <property type="protein sequence ID" value="AKV84360.1"/>
    <property type="molecule type" value="Genomic_DNA"/>
</dbReference>
<dbReference type="AlphaFoldDB" id="A0A0K1T583"/>
<accession>A0A0K1T583</accession>
<dbReference type="EMBL" id="CP012172">
    <property type="protein sequence ID" value="AKV75379.1"/>
    <property type="molecule type" value="Genomic_DNA"/>
</dbReference>
<dbReference type="OrthoDB" id="31282at2157"/>
<evidence type="ECO:0000313" key="3">
    <source>
        <dbReference type="EMBL" id="AKV77623.1"/>
    </source>
</evidence>
<dbReference type="Proteomes" id="UP000061362">
    <property type="component" value="Chromosome"/>
</dbReference>
<evidence type="ECO:0000313" key="10">
    <source>
        <dbReference type="Proteomes" id="UP000062475"/>
    </source>
</evidence>
<evidence type="ECO:0000313" key="7">
    <source>
        <dbReference type="Proteomes" id="UP000056255"/>
    </source>
</evidence>
<feature type="transmembrane region" description="Helical" evidence="1">
    <location>
        <begin position="161"/>
        <end position="179"/>
    </location>
</feature>
<name>A0A0K1T583_9CREN</name>
<evidence type="ECO:0000313" key="5">
    <source>
        <dbReference type="EMBL" id="AKV82114.1"/>
    </source>
</evidence>
<evidence type="ECO:0000313" key="8">
    <source>
        <dbReference type="Proteomes" id="UP000061362"/>
    </source>
</evidence>
<dbReference type="EMBL" id="CP012175">
    <property type="protein sequence ID" value="AKV82114.1"/>
    <property type="molecule type" value="Genomic_DNA"/>
</dbReference>
<evidence type="ECO:0000313" key="2">
    <source>
        <dbReference type="EMBL" id="AKV75379.1"/>
    </source>
</evidence>
<feature type="transmembrane region" description="Helical" evidence="1">
    <location>
        <begin position="314"/>
        <end position="338"/>
    </location>
</feature>